<feature type="compositionally biased region" description="Basic and acidic residues" evidence="1">
    <location>
        <begin position="157"/>
        <end position="177"/>
    </location>
</feature>
<proteinExistence type="predicted"/>
<dbReference type="AlphaFoldDB" id="A0A6J4M2I0"/>
<protein>
    <submittedName>
        <fullName evidence="2">Uncharacterized protein</fullName>
    </submittedName>
</protein>
<dbReference type="EMBL" id="CADCTW010000161">
    <property type="protein sequence ID" value="CAA9347390.1"/>
    <property type="molecule type" value="Genomic_DNA"/>
</dbReference>
<gene>
    <name evidence="2" type="ORF">AVDCRST_MAG68-4017</name>
</gene>
<feature type="compositionally biased region" description="Pro residues" evidence="1">
    <location>
        <begin position="62"/>
        <end position="72"/>
    </location>
</feature>
<feature type="non-terminal residue" evidence="2">
    <location>
        <position position="1"/>
    </location>
</feature>
<reference evidence="2" key="1">
    <citation type="submission" date="2020-02" db="EMBL/GenBank/DDBJ databases">
        <authorList>
            <person name="Meier V. D."/>
        </authorList>
    </citation>
    <scope>NUCLEOTIDE SEQUENCE</scope>
    <source>
        <strain evidence="2">AVDCRST_MAG68</strain>
    </source>
</reference>
<sequence>AGNGFGGVPHAVSFERRCPDVHPETCYDAPRLRAVPSGWKSCRPGGSEGQPRHLSGVGGSVPPQPHGLPGTPPGRVLRLRRTRLDLPVEGRGPGSRPHSAACGDPHRAAPGPLLRPQIIHARNSGRRGLRLDGGRLAIGSVQAVGQSGRPRSPARPGGDRLRGSVARRADRIQGRSV</sequence>
<name>A0A6J4M2I0_9BACT</name>
<organism evidence="2">
    <name type="scientific">uncultured Gemmatimonadota bacterium</name>
    <dbReference type="NCBI Taxonomy" id="203437"/>
    <lineage>
        <taxon>Bacteria</taxon>
        <taxon>Pseudomonadati</taxon>
        <taxon>Gemmatimonadota</taxon>
        <taxon>environmental samples</taxon>
    </lineage>
</organism>
<feature type="region of interest" description="Disordered" evidence="1">
    <location>
        <begin position="40"/>
        <end position="113"/>
    </location>
</feature>
<accession>A0A6J4M2I0</accession>
<evidence type="ECO:0000313" key="2">
    <source>
        <dbReference type="EMBL" id="CAA9347390.1"/>
    </source>
</evidence>
<feature type="region of interest" description="Disordered" evidence="1">
    <location>
        <begin position="140"/>
        <end position="177"/>
    </location>
</feature>
<evidence type="ECO:0000256" key="1">
    <source>
        <dbReference type="SAM" id="MobiDB-lite"/>
    </source>
</evidence>
<feature type="non-terminal residue" evidence="2">
    <location>
        <position position="177"/>
    </location>
</feature>